<feature type="domain" description="Cyclic nucleotide-binding" evidence="4">
    <location>
        <begin position="11"/>
        <end position="108"/>
    </location>
</feature>
<evidence type="ECO:0000259" key="5">
    <source>
        <dbReference type="PROSITE" id="PS51063"/>
    </source>
</evidence>
<dbReference type="GO" id="GO:0006355">
    <property type="term" value="P:regulation of DNA-templated transcription"/>
    <property type="evidence" value="ECO:0007669"/>
    <property type="project" value="InterPro"/>
</dbReference>
<dbReference type="RefSeq" id="WP_194076894.1">
    <property type="nucleotide sequence ID" value="NZ_CP061839.1"/>
</dbReference>
<dbReference type="EMBL" id="CP061839">
    <property type="protein sequence ID" value="QOW61397.1"/>
    <property type="molecule type" value="Genomic_DNA"/>
</dbReference>
<dbReference type="PROSITE" id="PS50042">
    <property type="entry name" value="CNMP_BINDING_3"/>
    <property type="match status" value="1"/>
</dbReference>
<dbReference type="InterPro" id="IPR014710">
    <property type="entry name" value="RmlC-like_jellyroll"/>
</dbReference>
<dbReference type="Pfam" id="PF13545">
    <property type="entry name" value="HTH_Crp_2"/>
    <property type="match status" value="1"/>
</dbReference>
<dbReference type="Gene3D" id="2.60.120.10">
    <property type="entry name" value="Jelly Rolls"/>
    <property type="match status" value="1"/>
</dbReference>
<name>A0A7S6WRD9_9SPIR</name>
<proteinExistence type="predicted"/>
<evidence type="ECO:0000256" key="1">
    <source>
        <dbReference type="ARBA" id="ARBA00023015"/>
    </source>
</evidence>
<gene>
    <name evidence="6" type="ORF">IFE08_03135</name>
</gene>
<dbReference type="InterPro" id="IPR036390">
    <property type="entry name" value="WH_DNA-bd_sf"/>
</dbReference>
<dbReference type="SUPFAM" id="SSF51206">
    <property type="entry name" value="cAMP-binding domain-like"/>
    <property type="match status" value="1"/>
</dbReference>
<evidence type="ECO:0000313" key="6">
    <source>
        <dbReference type="EMBL" id="QOW61397.1"/>
    </source>
</evidence>
<dbReference type="CDD" id="cd00038">
    <property type="entry name" value="CAP_ED"/>
    <property type="match status" value="1"/>
</dbReference>
<keyword evidence="1" id="KW-0805">Transcription regulation</keyword>
<dbReference type="InterPro" id="IPR018490">
    <property type="entry name" value="cNMP-bd_dom_sf"/>
</dbReference>
<feature type="domain" description="HTH crp-type" evidence="5">
    <location>
        <begin position="152"/>
        <end position="220"/>
    </location>
</feature>
<sequence>MDFFMLSHTVLFRGLTIDEIKSVLPCLGAKERQYVKGESVWHTGSTVSSFGLVLSGGVLIENDDIWGNKTVLNKIGTGKVFGETYAFASGEALMVNVVAAEKCKILFLQVKPLLTVCKKVCGYHNKIIENLILIFAQKNLHLSRRMFHISSKSIRGRLRSYLSYQATKAGSWEIELPFNRQQLADYLGVDRSALSNEISKMQKDGLIKAEKNRFQIIRTKQFEM</sequence>
<organism evidence="6 7">
    <name type="scientific">Treponema pedis</name>
    <dbReference type="NCBI Taxonomy" id="409322"/>
    <lineage>
        <taxon>Bacteria</taxon>
        <taxon>Pseudomonadati</taxon>
        <taxon>Spirochaetota</taxon>
        <taxon>Spirochaetia</taxon>
        <taxon>Spirochaetales</taxon>
        <taxon>Treponemataceae</taxon>
        <taxon>Treponema</taxon>
    </lineage>
</organism>
<evidence type="ECO:0000259" key="4">
    <source>
        <dbReference type="PROSITE" id="PS50042"/>
    </source>
</evidence>
<dbReference type="InterPro" id="IPR012318">
    <property type="entry name" value="HTH_CRP"/>
</dbReference>
<dbReference type="InterPro" id="IPR000595">
    <property type="entry name" value="cNMP-bd_dom"/>
</dbReference>
<keyword evidence="2" id="KW-0238">DNA-binding</keyword>
<dbReference type="SMART" id="SM00419">
    <property type="entry name" value="HTH_CRP"/>
    <property type="match status" value="1"/>
</dbReference>
<dbReference type="AlphaFoldDB" id="A0A7S6WRD9"/>
<dbReference type="GO" id="GO:0003677">
    <property type="term" value="F:DNA binding"/>
    <property type="evidence" value="ECO:0007669"/>
    <property type="project" value="UniProtKB-KW"/>
</dbReference>
<reference evidence="6 7" key="1">
    <citation type="submission" date="2020-09" db="EMBL/GenBank/DDBJ databases">
        <title>Characterization of Treponema spp. from bovine digital dermatitis in Korea.</title>
        <authorList>
            <person name="Espiritu H.M."/>
            <person name="Cho Y.I."/>
            <person name="Mamuad L."/>
        </authorList>
    </citation>
    <scope>NUCLEOTIDE SEQUENCE [LARGE SCALE GENOMIC DNA]</scope>
    <source>
        <strain evidence="6 7">KS1</strain>
    </source>
</reference>
<keyword evidence="3" id="KW-0804">Transcription</keyword>
<accession>A0A7S6WRD9</accession>
<dbReference type="Pfam" id="PF00027">
    <property type="entry name" value="cNMP_binding"/>
    <property type="match status" value="1"/>
</dbReference>
<evidence type="ECO:0000313" key="7">
    <source>
        <dbReference type="Proteomes" id="UP000593915"/>
    </source>
</evidence>
<evidence type="ECO:0000256" key="2">
    <source>
        <dbReference type="ARBA" id="ARBA00023125"/>
    </source>
</evidence>
<dbReference type="SUPFAM" id="SSF46785">
    <property type="entry name" value="Winged helix' DNA-binding domain"/>
    <property type="match status" value="1"/>
</dbReference>
<evidence type="ECO:0000256" key="3">
    <source>
        <dbReference type="ARBA" id="ARBA00023163"/>
    </source>
</evidence>
<dbReference type="Proteomes" id="UP000593915">
    <property type="component" value="Chromosome"/>
</dbReference>
<dbReference type="PROSITE" id="PS51063">
    <property type="entry name" value="HTH_CRP_2"/>
    <property type="match status" value="1"/>
</dbReference>
<protein>
    <submittedName>
        <fullName evidence="6">Crp/Fnr family transcriptional regulator</fullName>
    </submittedName>
</protein>